<dbReference type="EMBL" id="JAGQHR010000823">
    <property type="protein sequence ID" value="MCA9729739.1"/>
    <property type="molecule type" value="Genomic_DNA"/>
</dbReference>
<dbReference type="Proteomes" id="UP000697710">
    <property type="component" value="Unassembled WGS sequence"/>
</dbReference>
<evidence type="ECO:0000256" key="1">
    <source>
        <dbReference type="ARBA" id="ARBA00022737"/>
    </source>
</evidence>
<dbReference type="InterPro" id="IPR036770">
    <property type="entry name" value="Ankyrin_rpt-contain_sf"/>
</dbReference>
<keyword evidence="2 3" id="KW-0040">ANK repeat</keyword>
<feature type="repeat" description="ANK" evidence="3">
    <location>
        <begin position="273"/>
        <end position="305"/>
    </location>
</feature>
<feature type="region of interest" description="Disordered" evidence="4">
    <location>
        <begin position="1"/>
        <end position="86"/>
    </location>
</feature>
<dbReference type="AlphaFoldDB" id="A0A956M1Y9"/>
<feature type="repeat" description="ANK" evidence="3">
    <location>
        <begin position="168"/>
        <end position="190"/>
    </location>
</feature>
<name>A0A956M1Y9_UNCEI</name>
<feature type="compositionally biased region" description="Acidic residues" evidence="4">
    <location>
        <begin position="57"/>
        <end position="66"/>
    </location>
</feature>
<dbReference type="SMART" id="SM00248">
    <property type="entry name" value="ANK"/>
    <property type="match status" value="4"/>
</dbReference>
<dbReference type="PANTHER" id="PTHR24171">
    <property type="entry name" value="ANKYRIN REPEAT DOMAIN-CONTAINING PROTEIN 39-RELATED"/>
    <property type="match status" value="1"/>
</dbReference>
<accession>A0A956M1Y9</accession>
<feature type="compositionally biased region" description="Basic and acidic residues" evidence="4">
    <location>
        <begin position="26"/>
        <end position="45"/>
    </location>
</feature>
<dbReference type="Pfam" id="PF12796">
    <property type="entry name" value="Ank_2"/>
    <property type="match status" value="2"/>
</dbReference>
<protein>
    <submittedName>
        <fullName evidence="5">Ankyrin repeat domain-containing protein</fullName>
    </submittedName>
</protein>
<sequence>AGVVMCGGTPDTDPGGGSSMVTSGDGSRKDDPGTSGSDQKDHTEAPDGVGGPKPTDGDAEPPEDDKDTGTETPTPPKPDVATMTPEELKQLEVKDLVQRLAAAIRNRDEELVRSYGEELFLTRDDRLLDPDDWIALQDPILAAAREGHIGTFRALAGCRPPLLRQDVQGRTAIHIAAMNDSAAIIEALLKPVNGKSVVNVDELSGNTRRTPLHFAAENGSVGVMEVLIREGANVNALSGADATPLMLAVSKGHRPAIEILIRANADLNVVGKDRDTALHIAAAEGDERAVELLVRAGADTTVRNRDRRTPREVWEDHFHTHVPRDELDKLFNG</sequence>
<evidence type="ECO:0000256" key="4">
    <source>
        <dbReference type="SAM" id="MobiDB-lite"/>
    </source>
</evidence>
<evidence type="ECO:0000256" key="2">
    <source>
        <dbReference type="ARBA" id="ARBA00023043"/>
    </source>
</evidence>
<reference evidence="5" key="2">
    <citation type="journal article" date="2021" name="Microbiome">
        <title>Successional dynamics and alternative stable states in a saline activated sludge microbial community over 9 years.</title>
        <authorList>
            <person name="Wang Y."/>
            <person name="Ye J."/>
            <person name="Ju F."/>
            <person name="Liu L."/>
            <person name="Boyd J.A."/>
            <person name="Deng Y."/>
            <person name="Parks D.H."/>
            <person name="Jiang X."/>
            <person name="Yin X."/>
            <person name="Woodcroft B.J."/>
            <person name="Tyson G.W."/>
            <person name="Hugenholtz P."/>
            <person name="Polz M.F."/>
            <person name="Zhang T."/>
        </authorList>
    </citation>
    <scope>NUCLEOTIDE SEQUENCE</scope>
    <source>
        <strain evidence="5">HKST-UBA01</strain>
    </source>
</reference>
<gene>
    <name evidence="5" type="ORF">KC729_18800</name>
</gene>
<comment type="caution">
    <text evidence="5">The sequence shown here is derived from an EMBL/GenBank/DDBJ whole genome shotgun (WGS) entry which is preliminary data.</text>
</comment>
<dbReference type="InterPro" id="IPR002110">
    <property type="entry name" value="Ankyrin_rpt"/>
</dbReference>
<dbReference type="PRINTS" id="PR01415">
    <property type="entry name" value="ANKYRIN"/>
</dbReference>
<dbReference type="SUPFAM" id="SSF48403">
    <property type="entry name" value="Ankyrin repeat"/>
    <property type="match status" value="1"/>
</dbReference>
<proteinExistence type="predicted"/>
<dbReference type="Gene3D" id="1.25.40.20">
    <property type="entry name" value="Ankyrin repeat-containing domain"/>
    <property type="match status" value="1"/>
</dbReference>
<evidence type="ECO:0000313" key="6">
    <source>
        <dbReference type="Proteomes" id="UP000697710"/>
    </source>
</evidence>
<dbReference type="PROSITE" id="PS50297">
    <property type="entry name" value="ANK_REP_REGION"/>
    <property type="match status" value="4"/>
</dbReference>
<dbReference type="PANTHER" id="PTHR24171:SF10">
    <property type="entry name" value="ANKYRIN REPEAT DOMAIN-CONTAINING PROTEIN 29-LIKE"/>
    <property type="match status" value="1"/>
</dbReference>
<evidence type="ECO:0000313" key="5">
    <source>
        <dbReference type="EMBL" id="MCA9729739.1"/>
    </source>
</evidence>
<organism evidence="5 6">
    <name type="scientific">Eiseniibacteriota bacterium</name>
    <dbReference type="NCBI Taxonomy" id="2212470"/>
    <lineage>
        <taxon>Bacteria</taxon>
        <taxon>Candidatus Eiseniibacteriota</taxon>
    </lineage>
</organism>
<feature type="repeat" description="ANK" evidence="3">
    <location>
        <begin position="240"/>
        <end position="272"/>
    </location>
</feature>
<feature type="repeat" description="ANK" evidence="3">
    <location>
        <begin position="207"/>
        <end position="239"/>
    </location>
</feature>
<evidence type="ECO:0000256" key="3">
    <source>
        <dbReference type="PROSITE-ProRule" id="PRU00023"/>
    </source>
</evidence>
<keyword evidence="1" id="KW-0677">Repeat</keyword>
<reference evidence="5" key="1">
    <citation type="submission" date="2020-04" db="EMBL/GenBank/DDBJ databases">
        <authorList>
            <person name="Zhang T."/>
        </authorList>
    </citation>
    <scope>NUCLEOTIDE SEQUENCE</scope>
    <source>
        <strain evidence="5">HKST-UBA01</strain>
    </source>
</reference>
<dbReference type="PROSITE" id="PS50088">
    <property type="entry name" value="ANK_REPEAT"/>
    <property type="match status" value="4"/>
</dbReference>
<feature type="non-terminal residue" evidence="5">
    <location>
        <position position="1"/>
    </location>
</feature>